<keyword evidence="2" id="KW-1185">Reference proteome</keyword>
<reference evidence="1 2" key="1">
    <citation type="submission" date="2014-07" db="EMBL/GenBank/DDBJ databases">
        <title>Genome of Chryseobacterium luteum DSM 18605.</title>
        <authorList>
            <person name="Stropko S.J."/>
            <person name="Pipes S.E."/>
            <person name="Newman J.D."/>
        </authorList>
    </citation>
    <scope>NUCLEOTIDE SEQUENCE [LARGE SCALE GENOMIC DNA]</scope>
    <source>
        <strain evidence="1 2">DSM 18605</strain>
    </source>
</reference>
<dbReference type="InterPro" id="IPR022385">
    <property type="entry name" value="Rhs_assc_core"/>
</dbReference>
<proteinExistence type="predicted"/>
<dbReference type="Proteomes" id="UP000028703">
    <property type="component" value="Unassembled WGS sequence"/>
</dbReference>
<dbReference type="PANTHER" id="PTHR32305">
    <property type="match status" value="1"/>
</dbReference>
<dbReference type="OrthoDB" id="1259065at2"/>
<dbReference type="NCBIfam" id="TIGR03696">
    <property type="entry name" value="Rhs_assc_core"/>
    <property type="match status" value="1"/>
</dbReference>
<comment type="caution">
    <text evidence="1">The sequence shown here is derived from an EMBL/GenBank/DDBJ whole genome shotgun (WGS) entry which is preliminary data.</text>
</comment>
<accession>A0A085ZHE6</accession>
<dbReference type="PANTHER" id="PTHR32305:SF15">
    <property type="entry name" value="PROTEIN RHSA-RELATED"/>
    <property type="match status" value="1"/>
</dbReference>
<dbReference type="AlphaFoldDB" id="A0A085ZHE6"/>
<evidence type="ECO:0008006" key="3">
    <source>
        <dbReference type="Google" id="ProtNLM"/>
    </source>
</evidence>
<dbReference type="EMBL" id="JPRO01000007">
    <property type="protein sequence ID" value="KFF03860.1"/>
    <property type="molecule type" value="Genomic_DNA"/>
</dbReference>
<evidence type="ECO:0000313" key="2">
    <source>
        <dbReference type="Proteomes" id="UP000028703"/>
    </source>
</evidence>
<dbReference type="Gene3D" id="2.180.10.10">
    <property type="entry name" value="RHS repeat-associated core"/>
    <property type="match status" value="1"/>
</dbReference>
<name>A0A085ZHE6_9FLAO</name>
<organism evidence="1 2">
    <name type="scientific">Chryseobacterium luteum</name>
    <dbReference type="NCBI Taxonomy" id="421531"/>
    <lineage>
        <taxon>Bacteria</taxon>
        <taxon>Pseudomonadati</taxon>
        <taxon>Bacteroidota</taxon>
        <taxon>Flavobacteriia</taxon>
        <taxon>Flavobacteriales</taxon>
        <taxon>Weeksellaceae</taxon>
        <taxon>Chryseobacterium group</taxon>
        <taxon>Chryseobacterium</taxon>
    </lineage>
</organism>
<protein>
    <recommendedName>
        <fullName evidence="3">RHS repeat-associated core domain-containing protein</fullName>
    </recommendedName>
</protein>
<evidence type="ECO:0000313" key="1">
    <source>
        <dbReference type="EMBL" id="KFF03860.1"/>
    </source>
</evidence>
<dbReference type="STRING" id="421531.IX38_10655"/>
<dbReference type="InterPro" id="IPR050708">
    <property type="entry name" value="T6SS_VgrG/RHS"/>
</dbReference>
<sequence length="321" mass="33987">MNHLKTGNSFFAQGSYKSYKFLGNELQETGFYDMNARFYMADLGIFGQHDPLSASTLDPYGYAFNNPIMFADPSGLEGEPVNGGIGPGGPQSIGTVTNPIDVGEVVLNAPIKAIANNSGSILPNNCTLCYSGNGASSGINLSAPQIQPTPLYRGPENGQGGGVTMMDSMIWDLAGILIANKIDPEDQEEAIGLGALAIILSRGKAIDDVAKVEAAIAKAEVAAAKNGEQLFEIADGVRRAKAAEQLGLKTINATDNAGKVFQVPLENLRSPLKSSIDVSTPLNQIRYDRIYESMKAGNKLPPIYVNPGNKGITIPNIVLKK</sequence>
<gene>
    <name evidence="1" type="ORF">IX38_10655</name>
</gene>